<feature type="compositionally biased region" description="Acidic residues" evidence="1">
    <location>
        <begin position="226"/>
        <end position="235"/>
    </location>
</feature>
<comment type="caution">
    <text evidence="2">The sequence shown here is derived from an EMBL/GenBank/DDBJ whole genome shotgun (WGS) entry which is preliminary data.</text>
</comment>
<dbReference type="EMBL" id="JABCRI010000024">
    <property type="protein sequence ID" value="KAF8377851.1"/>
    <property type="molecule type" value="Genomic_DNA"/>
</dbReference>
<keyword evidence="3" id="KW-1185">Reference proteome</keyword>
<dbReference type="NCBIfam" id="TIGR00082">
    <property type="entry name" value="rbfA"/>
    <property type="match status" value="1"/>
</dbReference>
<dbReference type="PANTHER" id="PTHR33515">
    <property type="entry name" value="RIBOSOME-BINDING FACTOR A, CHLOROPLASTIC-RELATED"/>
    <property type="match status" value="1"/>
</dbReference>
<dbReference type="GO" id="GO:0006364">
    <property type="term" value="P:rRNA processing"/>
    <property type="evidence" value="ECO:0007669"/>
    <property type="project" value="InterPro"/>
</dbReference>
<protein>
    <recommendedName>
        <fullName evidence="4">Ribosome-binding factor A</fullName>
    </recommendedName>
</protein>
<evidence type="ECO:0000313" key="2">
    <source>
        <dbReference type="EMBL" id="KAF8377851.1"/>
    </source>
</evidence>
<feature type="region of interest" description="Disordered" evidence="1">
    <location>
        <begin position="205"/>
        <end position="241"/>
    </location>
</feature>
<accession>A0A834YDK8</accession>
<dbReference type="InterPro" id="IPR020053">
    <property type="entry name" value="Ribosome-bd_factorA_CS"/>
</dbReference>
<dbReference type="AlphaFoldDB" id="A0A834YDK8"/>
<dbReference type="Gene3D" id="3.30.300.20">
    <property type="match status" value="1"/>
</dbReference>
<proteinExistence type="inferred from homology"/>
<dbReference type="Pfam" id="PF02033">
    <property type="entry name" value="RBFA"/>
    <property type="match status" value="1"/>
</dbReference>
<evidence type="ECO:0000256" key="1">
    <source>
        <dbReference type="SAM" id="MobiDB-lite"/>
    </source>
</evidence>
<organism evidence="2 3">
    <name type="scientific">Tetracentron sinense</name>
    <name type="common">Spur-leaf</name>
    <dbReference type="NCBI Taxonomy" id="13715"/>
    <lineage>
        <taxon>Eukaryota</taxon>
        <taxon>Viridiplantae</taxon>
        <taxon>Streptophyta</taxon>
        <taxon>Embryophyta</taxon>
        <taxon>Tracheophyta</taxon>
        <taxon>Spermatophyta</taxon>
        <taxon>Magnoliopsida</taxon>
        <taxon>Trochodendrales</taxon>
        <taxon>Trochodendraceae</taxon>
        <taxon>Tetracentron</taxon>
    </lineage>
</organism>
<dbReference type="Proteomes" id="UP000655225">
    <property type="component" value="Unassembled WGS sequence"/>
</dbReference>
<dbReference type="GO" id="GO:0043024">
    <property type="term" value="F:ribosomal small subunit binding"/>
    <property type="evidence" value="ECO:0007669"/>
    <property type="project" value="TreeGrafter"/>
</dbReference>
<dbReference type="HAMAP" id="MF_00003">
    <property type="entry name" value="RbfA"/>
    <property type="match status" value="1"/>
</dbReference>
<gene>
    <name evidence="2" type="ORF">HHK36_031238</name>
</gene>
<dbReference type="OrthoDB" id="2015319at2759"/>
<dbReference type="PANTHER" id="PTHR33515:SF1">
    <property type="entry name" value="RIBOSOME-BINDING FACTOR A, CHLOROPLASTIC-RELATED"/>
    <property type="match status" value="1"/>
</dbReference>
<dbReference type="SUPFAM" id="SSF89919">
    <property type="entry name" value="Ribosome-binding factor A, RbfA"/>
    <property type="match status" value="1"/>
</dbReference>
<dbReference type="FunFam" id="3.30.300.20:FF:000014">
    <property type="entry name" value="probable ribosome-binding factor A, chloroplastic"/>
    <property type="match status" value="1"/>
</dbReference>
<evidence type="ECO:0008006" key="4">
    <source>
        <dbReference type="Google" id="ProtNLM"/>
    </source>
</evidence>
<dbReference type="OMA" id="ATIKCMA"/>
<sequence length="241" mass="27354">MPHHLHLHQSPIPPPFLPRQHFHLCSSFSITGRTMAAKAFDVLSAPPKARIWCMANPRRVKMVAKQIRRELSDMLLTDNVLQHAVLPEAALGADRYLSSLTTISDVEVSSDLQVVKVYVSVFGDERGREVAIAGLKGKAKYVRGELGRRMKLRLTPEIRFIEDESLERGSRGELDEADFSIWSIKILDNRKTQVIEILDRIKNEKKNAEGQDEGQSESSDIPQDERDWDVDDPDEGIIYIK</sequence>
<evidence type="ECO:0000313" key="3">
    <source>
        <dbReference type="Proteomes" id="UP000655225"/>
    </source>
</evidence>
<name>A0A834YDK8_TETSI</name>
<dbReference type="InterPro" id="IPR000238">
    <property type="entry name" value="RbfA"/>
</dbReference>
<dbReference type="InterPro" id="IPR023799">
    <property type="entry name" value="RbfA_dom_sf"/>
</dbReference>
<dbReference type="PROSITE" id="PS01319">
    <property type="entry name" value="RBFA"/>
    <property type="match status" value="1"/>
</dbReference>
<dbReference type="InterPro" id="IPR015946">
    <property type="entry name" value="KH_dom-like_a/b"/>
</dbReference>
<reference evidence="2 3" key="1">
    <citation type="submission" date="2020-04" db="EMBL/GenBank/DDBJ databases">
        <title>Plant Genome Project.</title>
        <authorList>
            <person name="Zhang R.-G."/>
        </authorList>
    </citation>
    <scope>NUCLEOTIDE SEQUENCE [LARGE SCALE GENOMIC DNA]</scope>
    <source>
        <strain evidence="2">YNK0</strain>
        <tissue evidence="2">Leaf</tissue>
    </source>
</reference>